<comment type="similarity">
    <text evidence="2">Belongs to the dermatopontin family.</text>
</comment>
<evidence type="ECO:0000256" key="3">
    <source>
        <dbReference type="ARBA" id="ARBA00022525"/>
    </source>
</evidence>
<dbReference type="GO" id="GO:0030199">
    <property type="term" value="P:collagen fibril organization"/>
    <property type="evidence" value="ECO:0007669"/>
    <property type="project" value="TreeGrafter"/>
</dbReference>
<dbReference type="AlphaFoldDB" id="A0AAV6GM20"/>
<evidence type="ECO:0000256" key="4">
    <source>
        <dbReference type="ARBA" id="ARBA00023157"/>
    </source>
</evidence>
<dbReference type="GO" id="GO:0005615">
    <property type="term" value="C:extracellular space"/>
    <property type="evidence" value="ECO:0007669"/>
    <property type="project" value="TreeGrafter"/>
</dbReference>
<keyword evidence="6" id="KW-0732">Signal</keyword>
<keyword evidence="4" id="KW-1015">Disulfide bond</keyword>
<dbReference type="InterPro" id="IPR026645">
    <property type="entry name" value="Dermatopontin"/>
</dbReference>
<evidence type="ECO:0000313" key="8">
    <source>
        <dbReference type="Proteomes" id="UP000823561"/>
    </source>
</evidence>
<keyword evidence="5" id="KW-0472">Membrane</keyword>
<evidence type="ECO:0000256" key="2">
    <source>
        <dbReference type="ARBA" id="ARBA00008712"/>
    </source>
</evidence>
<name>A0AAV6GM20_9TELE</name>
<organism evidence="7 8">
    <name type="scientific">Alosa alosa</name>
    <name type="common">allis shad</name>
    <dbReference type="NCBI Taxonomy" id="278164"/>
    <lineage>
        <taxon>Eukaryota</taxon>
        <taxon>Metazoa</taxon>
        <taxon>Chordata</taxon>
        <taxon>Craniata</taxon>
        <taxon>Vertebrata</taxon>
        <taxon>Euteleostomi</taxon>
        <taxon>Actinopterygii</taxon>
        <taxon>Neopterygii</taxon>
        <taxon>Teleostei</taxon>
        <taxon>Clupei</taxon>
        <taxon>Clupeiformes</taxon>
        <taxon>Clupeoidei</taxon>
        <taxon>Clupeidae</taxon>
        <taxon>Alosa</taxon>
    </lineage>
</organism>
<evidence type="ECO:0000256" key="5">
    <source>
        <dbReference type="SAM" id="Phobius"/>
    </source>
</evidence>
<evidence type="ECO:0008006" key="9">
    <source>
        <dbReference type="Google" id="ProtNLM"/>
    </source>
</evidence>
<sequence length="263" mass="30170">MKFFIACSFVLLMGMAATTSAKALAPTSSTDENMDLELIEKLASRPVYEGPYEVPGVMVDDPLVPTLTNDTDGSIGKRAKRYANSFDGFLYFICPYTDSISRISSYHSNSYEDRRFSISCKRTFNSYPRCQESGWVNNFDAPFSYTCPSNYAMTGMISYHDNHYEDRRFSFRCCNAPDHRHTYCYWTAYLNWFDQFFEWLADSRSYLAGVSSYHDNNAEGSSLQILCLHKNLKIGGSLRYSTHHNIFSLICILAFKIILFLIV</sequence>
<dbReference type="PANTHER" id="PTHR15040:SF3">
    <property type="entry name" value="SI:DKEY-14D8.6-RELATED"/>
    <property type="match status" value="1"/>
</dbReference>
<feature type="transmembrane region" description="Helical" evidence="5">
    <location>
        <begin position="246"/>
        <end position="262"/>
    </location>
</feature>
<evidence type="ECO:0000313" key="7">
    <source>
        <dbReference type="EMBL" id="KAG5276258.1"/>
    </source>
</evidence>
<dbReference type="Pfam" id="PF14704">
    <property type="entry name" value="DERM"/>
    <property type="match status" value="1"/>
</dbReference>
<keyword evidence="8" id="KW-1185">Reference proteome</keyword>
<feature type="chain" id="PRO_5043428479" description="Dermatopontin" evidence="6">
    <location>
        <begin position="22"/>
        <end position="263"/>
    </location>
</feature>
<dbReference type="Proteomes" id="UP000823561">
    <property type="component" value="Chromosome 9"/>
</dbReference>
<keyword evidence="5" id="KW-1133">Transmembrane helix</keyword>
<comment type="subcellular location">
    <subcellularLocation>
        <location evidence="1">Secreted</location>
    </subcellularLocation>
</comment>
<feature type="signal peptide" evidence="6">
    <location>
        <begin position="1"/>
        <end position="21"/>
    </location>
</feature>
<dbReference type="PANTHER" id="PTHR15040">
    <property type="entry name" value="DERMATOPONTIN-RELATED"/>
    <property type="match status" value="1"/>
</dbReference>
<keyword evidence="5" id="KW-0812">Transmembrane</keyword>
<dbReference type="EMBL" id="JADWDJ010000009">
    <property type="protein sequence ID" value="KAG5276258.1"/>
    <property type="molecule type" value="Genomic_DNA"/>
</dbReference>
<gene>
    <name evidence="7" type="ORF">AALO_G00129850</name>
</gene>
<dbReference type="GO" id="GO:0031012">
    <property type="term" value="C:extracellular matrix"/>
    <property type="evidence" value="ECO:0007669"/>
    <property type="project" value="TreeGrafter"/>
</dbReference>
<accession>A0AAV6GM20</accession>
<protein>
    <recommendedName>
        <fullName evidence="9">Dermatopontin</fullName>
    </recommendedName>
</protein>
<evidence type="ECO:0000256" key="6">
    <source>
        <dbReference type="SAM" id="SignalP"/>
    </source>
</evidence>
<proteinExistence type="inferred from homology"/>
<evidence type="ECO:0000256" key="1">
    <source>
        <dbReference type="ARBA" id="ARBA00004613"/>
    </source>
</evidence>
<keyword evidence="3" id="KW-0964">Secreted</keyword>
<comment type="caution">
    <text evidence="7">The sequence shown here is derived from an EMBL/GenBank/DDBJ whole genome shotgun (WGS) entry which is preliminary data.</text>
</comment>
<reference evidence="7" key="1">
    <citation type="submission" date="2020-10" db="EMBL/GenBank/DDBJ databases">
        <title>Chromosome-scale genome assembly of the Allis shad, Alosa alosa.</title>
        <authorList>
            <person name="Margot Z."/>
            <person name="Christophe K."/>
            <person name="Cabau C."/>
            <person name="Louis A."/>
            <person name="Berthelot C."/>
            <person name="Parey E."/>
            <person name="Roest Crollius H."/>
            <person name="Montfort J."/>
            <person name="Robinson-Rechavi M."/>
            <person name="Bucao C."/>
            <person name="Bouchez O."/>
            <person name="Gislard M."/>
            <person name="Lluch J."/>
            <person name="Milhes M."/>
            <person name="Lampietro C."/>
            <person name="Lopez Roques C."/>
            <person name="Donnadieu C."/>
            <person name="Braasch I."/>
            <person name="Desvignes T."/>
            <person name="Postlethwait J."/>
            <person name="Bobe J."/>
            <person name="Guiguen Y."/>
        </authorList>
    </citation>
    <scope>NUCLEOTIDE SEQUENCE</scope>
    <source>
        <strain evidence="7">M-15738</strain>
        <tissue evidence="7">Blood</tissue>
    </source>
</reference>